<dbReference type="AlphaFoldDB" id="A0A7Y6ME78"/>
<dbReference type="PANTHER" id="PTHR33221">
    <property type="entry name" value="WINGED HELIX-TURN-HELIX TRANSCRIPTIONAL REGULATOR, RRF2 FAMILY"/>
    <property type="match status" value="1"/>
</dbReference>
<dbReference type="SUPFAM" id="SSF46785">
    <property type="entry name" value="Winged helix' DNA-binding domain"/>
    <property type="match status" value="1"/>
</dbReference>
<sequence length="162" mass="17900">MQMGEGVEWALHSCLNLAWAEPGEAVPAARLAAFYDLPPAYLNKQLQALARAGIVTSVSGPRGGFRLARAPEEITVLDVVTAIEGPQEAFRCQEILRRGPDGSESIDYRKACVVSQTMRGAELAWRKELAAQTLADLQARVESRLPRTPAVTRQRFRELREL</sequence>
<evidence type="ECO:0000313" key="2">
    <source>
        <dbReference type="Proteomes" id="UP000546126"/>
    </source>
</evidence>
<proteinExistence type="predicted"/>
<name>A0A7Y6ME78_9ACTN</name>
<dbReference type="PANTHER" id="PTHR33221:SF13">
    <property type="entry name" value="TRANSCRIPTIONAL REGULATOR-RELATED"/>
    <property type="match status" value="1"/>
</dbReference>
<protein>
    <submittedName>
        <fullName evidence="1">Rrf2 family transcriptional regulator</fullName>
    </submittedName>
</protein>
<gene>
    <name evidence="1" type="ORF">HT134_25250</name>
</gene>
<evidence type="ECO:0000313" key="1">
    <source>
        <dbReference type="EMBL" id="NUW43414.1"/>
    </source>
</evidence>
<dbReference type="Gene3D" id="1.10.10.10">
    <property type="entry name" value="Winged helix-like DNA-binding domain superfamily/Winged helix DNA-binding domain"/>
    <property type="match status" value="1"/>
</dbReference>
<dbReference type="GO" id="GO:0003700">
    <property type="term" value="F:DNA-binding transcription factor activity"/>
    <property type="evidence" value="ECO:0007669"/>
    <property type="project" value="TreeGrafter"/>
</dbReference>
<dbReference type="EMBL" id="JABWGO010000006">
    <property type="protein sequence ID" value="NUW43414.1"/>
    <property type="molecule type" value="Genomic_DNA"/>
</dbReference>
<comment type="caution">
    <text evidence="1">The sequence shown here is derived from an EMBL/GenBank/DDBJ whole genome shotgun (WGS) entry which is preliminary data.</text>
</comment>
<dbReference type="InterPro" id="IPR036390">
    <property type="entry name" value="WH_DNA-bd_sf"/>
</dbReference>
<keyword evidence="2" id="KW-1185">Reference proteome</keyword>
<dbReference type="Pfam" id="PF02082">
    <property type="entry name" value="Rrf2"/>
    <property type="match status" value="1"/>
</dbReference>
<reference evidence="1 2" key="1">
    <citation type="submission" date="2020-06" db="EMBL/GenBank/DDBJ databases">
        <authorList>
            <person name="Chanama M."/>
        </authorList>
    </citation>
    <scope>NUCLEOTIDE SEQUENCE [LARGE SCALE GENOMIC DNA]</scope>
    <source>
        <strain evidence="1 2">TBRC6557</strain>
    </source>
</reference>
<dbReference type="InterPro" id="IPR036388">
    <property type="entry name" value="WH-like_DNA-bd_sf"/>
</dbReference>
<dbReference type="NCBIfam" id="TIGR00738">
    <property type="entry name" value="rrf2_super"/>
    <property type="match status" value="1"/>
</dbReference>
<dbReference type="Proteomes" id="UP000546126">
    <property type="component" value="Unassembled WGS sequence"/>
</dbReference>
<accession>A0A7Y6ME78</accession>
<dbReference type="InterPro" id="IPR030489">
    <property type="entry name" value="TR_Rrf2-type_CS"/>
</dbReference>
<dbReference type="PROSITE" id="PS51197">
    <property type="entry name" value="HTH_RRF2_2"/>
    <property type="match status" value="1"/>
</dbReference>
<organism evidence="1 2">
    <name type="scientific">Nonomuraea rhodomycinica</name>
    <dbReference type="NCBI Taxonomy" id="1712872"/>
    <lineage>
        <taxon>Bacteria</taxon>
        <taxon>Bacillati</taxon>
        <taxon>Actinomycetota</taxon>
        <taxon>Actinomycetes</taxon>
        <taxon>Streptosporangiales</taxon>
        <taxon>Streptosporangiaceae</taxon>
        <taxon>Nonomuraea</taxon>
    </lineage>
</organism>
<dbReference type="GO" id="GO:0005829">
    <property type="term" value="C:cytosol"/>
    <property type="evidence" value="ECO:0007669"/>
    <property type="project" value="TreeGrafter"/>
</dbReference>
<dbReference type="InterPro" id="IPR000944">
    <property type="entry name" value="Tscrpt_reg_Rrf2"/>
</dbReference>
<dbReference type="PROSITE" id="PS01332">
    <property type="entry name" value="HTH_RRF2_1"/>
    <property type="match status" value="1"/>
</dbReference>
<dbReference type="RefSeq" id="WP_175602932.1">
    <property type="nucleotide sequence ID" value="NZ_JABWGO010000006.1"/>
</dbReference>